<sequence length="815" mass="93231">MAVAGLNNFSAISSSPLSKWCANHEKPCNQASLRQMWRELEAEHITGNSRAQVGVRSMQGSVIELNTEFTRTFLSTGGNHHGVNSLIDSNEKENEHIISPRRLQNENDDSTSSSSESVDFGKVERERVREVFREWQNNGLRNNTPRDSHPNNYSKAKWLHEQQCERVRIVREWVENTTQQRDRFHGGREGQDTETGAQIDRVREGLRRRKIRRLCGKQTLLDLVMRAENEREKELQDLLKHRHVSDFPYRNRIQSLLKGRFLRKKTYKQDEKPSSLAASELGILRQKQTVSDLREGFLSSKLKSFASGAGRSVLSDTSYYNDINCYRHEHAEPSCLQHFVPDELCSRPTSEETDTDICYTDDSECGVSEDLHQQESEALAGEGHVVLEEVDRQQLSSTAECKFWRTFASENSLRNSADGRSSDTLGSQEIRLSVTQGSDPQNNETDAPCVSGDVVQLEEAIIEDMNWQNIPPELEDWQDSVIEDGDVNWVQLRNGNYTGWEQTSEDGTETYSHASSQRQYQLHNDREHYNLQVPHEEWHDNALHESRNDWSNEHFSEEVAIVHTSHFSDDDNGQDLELRQLLSRRRVSNLLRSDFRACLDQVIQSYVERRDHAPVDWEVEGVSSSSAAVVEEEQEQPIGHLHMGHPEALLGTTLPTLIPPSQQISYSHIVQDHNAYQQQVNSLQQSRNDWEIINDLKVDMGRLHQRMNNIQMMLEACISMQLELQCSVKQELSAALNWQSRSADCENLVLDETNLEHVRIGVCCLCCDAKIDSLLYRCGHMCACSKCAQKLVEAKNKCPMCRAPVIEVISAYSIQ</sequence>
<name>A0A164Z8H7_DAUCS</name>
<protein>
    <recommendedName>
        <fullName evidence="3">RING-type domain-containing protein</fullName>
    </recommendedName>
</protein>
<dbReference type="OrthoDB" id="6078042at2759"/>
<accession>A0A164Z8H7</accession>
<feature type="region of interest" description="Disordered" evidence="2">
    <location>
        <begin position="99"/>
        <end position="120"/>
    </location>
</feature>
<dbReference type="Proteomes" id="UP000077755">
    <property type="component" value="Chromosome 5"/>
</dbReference>
<keyword evidence="1" id="KW-0862">Zinc</keyword>
<dbReference type="EMBL" id="CP093347">
    <property type="protein sequence ID" value="WOH02070.1"/>
    <property type="molecule type" value="Genomic_DNA"/>
</dbReference>
<dbReference type="PANTHER" id="PTHR46519">
    <property type="entry name" value="RING/U-BOX SUPERFAMILY PROTEIN"/>
    <property type="match status" value="1"/>
</dbReference>
<evidence type="ECO:0000313" key="6">
    <source>
        <dbReference type="Proteomes" id="UP000077755"/>
    </source>
</evidence>
<dbReference type="OMA" id="CERVRIV"/>
<dbReference type="PROSITE" id="PS50089">
    <property type="entry name" value="ZF_RING_2"/>
    <property type="match status" value="1"/>
</dbReference>
<dbReference type="Pfam" id="PF13920">
    <property type="entry name" value="zf-C3HC4_3"/>
    <property type="match status" value="1"/>
</dbReference>
<dbReference type="SUPFAM" id="SSF57850">
    <property type="entry name" value="RING/U-box"/>
    <property type="match status" value="1"/>
</dbReference>
<dbReference type="Gramene" id="KZM95514">
    <property type="protein sequence ID" value="KZM95514"/>
    <property type="gene ID" value="DCAR_018756"/>
</dbReference>
<organism evidence="4">
    <name type="scientific">Daucus carota subsp. sativus</name>
    <name type="common">Carrot</name>
    <dbReference type="NCBI Taxonomy" id="79200"/>
    <lineage>
        <taxon>Eukaryota</taxon>
        <taxon>Viridiplantae</taxon>
        <taxon>Streptophyta</taxon>
        <taxon>Embryophyta</taxon>
        <taxon>Tracheophyta</taxon>
        <taxon>Spermatophyta</taxon>
        <taxon>Magnoliopsida</taxon>
        <taxon>eudicotyledons</taxon>
        <taxon>Gunneridae</taxon>
        <taxon>Pentapetalae</taxon>
        <taxon>asterids</taxon>
        <taxon>campanulids</taxon>
        <taxon>Apiales</taxon>
        <taxon>Apiaceae</taxon>
        <taxon>Apioideae</taxon>
        <taxon>Scandiceae</taxon>
        <taxon>Daucinae</taxon>
        <taxon>Daucus</taxon>
        <taxon>Daucus sect. Daucus</taxon>
    </lineage>
</organism>
<reference evidence="5" key="2">
    <citation type="submission" date="2022-03" db="EMBL/GenBank/DDBJ databases">
        <title>Draft title - Genomic analysis of global carrot germplasm unveils the trajectory of domestication and the origin of high carotenoid orange carrot.</title>
        <authorList>
            <person name="Iorizzo M."/>
            <person name="Ellison S."/>
            <person name="Senalik D."/>
            <person name="Macko-Podgorni A."/>
            <person name="Grzebelus D."/>
            <person name="Bostan H."/>
            <person name="Rolling W."/>
            <person name="Curaba J."/>
            <person name="Simon P."/>
        </authorList>
    </citation>
    <scope>NUCLEOTIDE SEQUENCE</scope>
    <source>
        <tissue evidence="5">Leaf</tissue>
    </source>
</reference>
<dbReference type="EMBL" id="LNRQ01000005">
    <property type="protein sequence ID" value="KZM95514.1"/>
    <property type="molecule type" value="Genomic_DNA"/>
</dbReference>
<evidence type="ECO:0000259" key="3">
    <source>
        <dbReference type="PROSITE" id="PS50089"/>
    </source>
</evidence>
<gene>
    <name evidence="4" type="ORF">DCAR_018756</name>
    <name evidence="5" type="ORF">DCAR_0521458</name>
</gene>
<dbReference type="PANTHER" id="PTHR46519:SF3">
    <property type="entry name" value="RING_U-BOX SUPERFAMILY PROTEIN"/>
    <property type="match status" value="1"/>
</dbReference>
<keyword evidence="6" id="KW-1185">Reference proteome</keyword>
<dbReference type="InterPro" id="IPR001841">
    <property type="entry name" value="Znf_RING"/>
</dbReference>
<keyword evidence="1" id="KW-0479">Metal-binding</keyword>
<keyword evidence="1" id="KW-0863">Zinc-finger</keyword>
<dbReference type="InterPro" id="IPR013083">
    <property type="entry name" value="Znf_RING/FYVE/PHD"/>
</dbReference>
<evidence type="ECO:0000256" key="2">
    <source>
        <dbReference type="SAM" id="MobiDB-lite"/>
    </source>
</evidence>
<reference evidence="4" key="1">
    <citation type="journal article" date="2016" name="Nat. Genet.">
        <title>A high-quality carrot genome assembly provides new insights into carotenoid accumulation and asterid genome evolution.</title>
        <authorList>
            <person name="Iorizzo M."/>
            <person name="Ellison S."/>
            <person name="Senalik D."/>
            <person name="Zeng P."/>
            <person name="Satapoomin P."/>
            <person name="Huang J."/>
            <person name="Bowman M."/>
            <person name="Iovene M."/>
            <person name="Sanseverino W."/>
            <person name="Cavagnaro P."/>
            <person name="Yildiz M."/>
            <person name="Macko-Podgorni A."/>
            <person name="Moranska E."/>
            <person name="Grzebelus E."/>
            <person name="Grzebelus D."/>
            <person name="Ashrafi H."/>
            <person name="Zheng Z."/>
            <person name="Cheng S."/>
            <person name="Spooner D."/>
            <person name="Van Deynze A."/>
            <person name="Simon P."/>
        </authorList>
    </citation>
    <scope>NUCLEOTIDE SEQUENCE [LARGE SCALE GENOMIC DNA]</scope>
    <source>
        <tissue evidence="4">Leaf</tissue>
    </source>
</reference>
<dbReference type="AlphaFoldDB" id="A0A164Z8H7"/>
<dbReference type="GO" id="GO:0008270">
    <property type="term" value="F:zinc ion binding"/>
    <property type="evidence" value="ECO:0007669"/>
    <property type="project" value="UniProtKB-KW"/>
</dbReference>
<evidence type="ECO:0000313" key="4">
    <source>
        <dbReference type="EMBL" id="KZM95514.1"/>
    </source>
</evidence>
<dbReference type="CDD" id="cd16647">
    <property type="entry name" value="mRING-HC-C3HC5_NEU1"/>
    <property type="match status" value="1"/>
</dbReference>
<dbReference type="Gene3D" id="3.30.40.10">
    <property type="entry name" value="Zinc/RING finger domain, C3HC4 (zinc finger)"/>
    <property type="match status" value="1"/>
</dbReference>
<evidence type="ECO:0000313" key="5">
    <source>
        <dbReference type="EMBL" id="WOH02070.1"/>
    </source>
</evidence>
<proteinExistence type="predicted"/>
<evidence type="ECO:0000256" key="1">
    <source>
        <dbReference type="PROSITE-ProRule" id="PRU00175"/>
    </source>
</evidence>
<feature type="domain" description="RING-type" evidence="3">
    <location>
        <begin position="763"/>
        <end position="802"/>
    </location>
</feature>